<name>A0A2P2QDK5_RHIMU</name>
<organism evidence="1">
    <name type="scientific">Rhizophora mucronata</name>
    <name type="common">Asiatic mangrove</name>
    <dbReference type="NCBI Taxonomy" id="61149"/>
    <lineage>
        <taxon>Eukaryota</taxon>
        <taxon>Viridiplantae</taxon>
        <taxon>Streptophyta</taxon>
        <taxon>Embryophyta</taxon>
        <taxon>Tracheophyta</taxon>
        <taxon>Spermatophyta</taxon>
        <taxon>Magnoliopsida</taxon>
        <taxon>eudicotyledons</taxon>
        <taxon>Gunneridae</taxon>
        <taxon>Pentapetalae</taxon>
        <taxon>rosids</taxon>
        <taxon>fabids</taxon>
        <taxon>Malpighiales</taxon>
        <taxon>Rhizophoraceae</taxon>
        <taxon>Rhizophora</taxon>
    </lineage>
</organism>
<accession>A0A2P2QDK5</accession>
<protein>
    <submittedName>
        <fullName evidence="1">Uncharacterized protein</fullName>
    </submittedName>
</protein>
<dbReference type="AlphaFoldDB" id="A0A2P2QDK5"/>
<dbReference type="EMBL" id="GGEC01084626">
    <property type="protein sequence ID" value="MBX65110.1"/>
    <property type="molecule type" value="Transcribed_RNA"/>
</dbReference>
<evidence type="ECO:0000313" key="1">
    <source>
        <dbReference type="EMBL" id="MBX65110.1"/>
    </source>
</evidence>
<sequence>MAQVGKDLHCIQTLKSDFATCR</sequence>
<reference evidence="1" key="1">
    <citation type="submission" date="2018-02" db="EMBL/GenBank/DDBJ databases">
        <title>Rhizophora mucronata_Transcriptome.</title>
        <authorList>
            <person name="Meera S.P."/>
            <person name="Sreeshan A."/>
            <person name="Augustine A."/>
        </authorList>
    </citation>
    <scope>NUCLEOTIDE SEQUENCE</scope>
    <source>
        <tissue evidence="1">Leaf</tissue>
    </source>
</reference>
<proteinExistence type="predicted"/>